<dbReference type="Gene3D" id="1.10.510.10">
    <property type="entry name" value="Transferase(Phosphotransferase) domain 1"/>
    <property type="match status" value="1"/>
</dbReference>
<dbReference type="PROSITE" id="PS50011">
    <property type="entry name" value="PROTEIN_KINASE_DOM"/>
    <property type="match status" value="1"/>
</dbReference>
<proteinExistence type="predicted"/>
<evidence type="ECO:0000313" key="4">
    <source>
        <dbReference type="Proteomes" id="UP001437256"/>
    </source>
</evidence>
<sequence>MSSTSSSWISAFQNSVRISEDQPTSSENDSTGSQTPTCDGQISSFIFFVCGLERTNRDDTPILFDNIDATIKGNQSRIPITSGASFMLERATWQNHGTNRTMLMHGDTVALKFVRRRQSAYMNWKDILLEIRALLHPPIRYHTNIVRMIGMSWGAGYDSRMTFPVLVLEYAGFGTLEHLQLASAFLSAWRRNCAGTYRRGCPFSARVGSYTLDLKHENVLIFESKGDDPNIPYLATLADFGEGRKHPPYGNTTV</sequence>
<protein>
    <recommendedName>
        <fullName evidence="2">Protein kinase domain-containing protein</fullName>
    </recommendedName>
</protein>
<organism evidence="3 4">
    <name type="scientific">Marasmius tenuissimus</name>
    <dbReference type="NCBI Taxonomy" id="585030"/>
    <lineage>
        <taxon>Eukaryota</taxon>
        <taxon>Fungi</taxon>
        <taxon>Dikarya</taxon>
        <taxon>Basidiomycota</taxon>
        <taxon>Agaricomycotina</taxon>
        <taxon>Agaricomycetes</taxon>
        <taxon>Agaricomycetidae</taxon>
        <taxon>Agaricales</taxon>
        <taxon>Marasmiineae</taxon>
        <taxon>Marasmiaceae</taxon>
        <taxon>Marasmius</taxon>
    </lineage>
</organism>
<dbReference type="SUPFAM" id="SSF56112">
    <property type="entry name" value="Protein kinase-like (PK-like)"/>
    <property type="match status" value="1"/>
</dbReference>
<gene>
    <name evidence="3" type="ORF">AAF712_005243</name>
</gene>
<dbReference type="InterPro" id="IPR011009">
    <property type="entry name" value="Kinase-like_dom_sf"/>
</dbReference>
<evidence type="ECO:0000259" key="2">
    <source>
        <dbReference type="PROSITE" id="PS50011"/>
    </source>
</evidence>
<comment type="caution">
    <text evidence="3">The sequence shown here is derived from an EMBL/GenBank/DDBJ whole genome shotgun (WGS) entry which is preliminary data.</text>
</comment>
<reference evidence="3 4" key="1">
    <citation type="submission" date="2024-05" db="EMBL/GenBank/DDBJ databases">
        <title>A draft genome resource for the thread blight pathogen Marasmius tenuissimus strain MS-2.</title>
        <authorList>
            <person name="Yulfo-Soto G.E."/>
            <person name="Baruah I.K."/>
            <person name="Amoako-Attah I."/>
            <person name="Bukari Y."/>
            <person name="Meinhardt L.W."/>
            <person name="Bailey B.A."/>
            <person name="Cohen S.P."/>
        </authorList>
    </citation>
    <scope>NUCLEOTIDE SEQUENCE [LARGE SCALE GENOMIC DNA]</scope>
    <source>
        <strain evidence="3 4">MS-2</strain>
    </source>
</reference>
<keyword evidence="4" id="KW-1185">Reference proteome</keyword>
<feature type="region of interest" description="Disordered" evidence="1">
    <location>
        <begin position="17"/>
        <end position="37"/>
    </location>
</feature>
<dbReference type="Proteomes" id="UP001437256">
    <property type="component" value="Unassembled WGS sequence"/>
</dbReference>
<name>A0ABR3A484_9AGAR</name>
<evidence type="ECO:0000313" key="3">
    <source>
        <dbReference type="EMBL" id="KAL0067803.1"/>
    </source>
</evidence>
<dbReference type="InterPro" id="IPR000719">
    <property type="entry name" value="Prot_kinase_dom"/>
</dbReference>
<accession>A0ABR3A484</accession>
<evidence type="ECO:0000256" key="1">
    <source>
        <dbReference type="SAM" id="MobiDB-lite"/>
    </source>
</evidence>
<feature type="domain" description="Protein kinase" evidence="2">
    <location>
        <begin position="64"/>
        <end position="254"/>
    </location>
</feature>
<dbReference type="EMBL" id="JBBXMP010000023">
    <property type="protein sequence ID" value="KAL0067803.1"/>
    <property type="molecule type" value="Genomic_DNA"/>
</dbReference>